<feature type="non-terminal residue" evidence="1">
    <location>
        <position position="1"/>
    </location>
</feature>
<evidence type="ECO:0000313" key="1">
    <source>
        <dbReference type="EMBL" id="EER05336.1"/>
    </source>
</evidence>
<gene>
    <name evidence="1" type="ORF">Pmar_PMAR011467</name>
</gene>
<organism evidence="2">
    <name type="scientific">Perkinsus marinus (strain ATCC 50983 / TXsc)</name>
    <dbReference type="NCBI Taxonomy" id="423536"/>
    <lineage>
        <taxon>Eukaryota</taxon>
        <taxon>Sar</taxon>
        <taxon>Alveolata</taxon>
        <taxon>Perkinsozoa</taxon>
        <taxon>Perkinsea</taxon>
        <taxon>Perkinsida</taxon>
        <taxon>Perkinsidae</taxon>
        <taxon>Perkinsus</taxon>
    </lineage>
</organism>
<proteinExistence type="predicted"/>
<dbReference type="InParanoid" id="C5LD58"/>
<dbReference type="AlphaFoldDB" id="C5LD58"/>
<keyword evidence="2" id="KW-1185">Reference proteome</keyword>
<sequence length="52" mass="5710">SYTRIPIRPAREIHRVQHEGQGSLEGGRGSCERRQHIAIINVGESGTQGVDT</sequence>
<name>C5LD58_PERM5</name>
<dbReference type="EMBL" id="GG680951">
    <property type="protein sequence ID" value="EER05336.1"/>
    <property type="molecule type" value="Genomic_DNA"/>
</dbReference>
<dbReference type="Proteomes" id="UP000007800">
    <property type="component" value="Unassembled WGS sequence"/>
</dbReference>
<dbReference type="GeneID" id="9041134"/>
<evidence type="ECO:0000313" key="2">
    <source>
        <dbReference type="Proteomes" id="UP000007800"/>
    </source>
</evidence>
<accession>C5LD58</accession>
<protein>
    <submittedName>
        <fullName evidence="1">Uncharacterized protein</fullName>
    </submittedName>
</protein>
<dbReference type="RefSeq" id="XP_002773520.1">
    <property type="nucleotide sequence ID" value="XM_002773474.1"/>
</dbReference>
<reference evidence="1 2" key="1">
    <citation type="submission" date="2008-07" db="EMBL/GenBank/DDBJ databases">
        <authorList>
            <person name="El-Sayed N."/>
            <person name="Caler E."/>
            <person name="Inman J."/>
            <person name="Amedeo P."/>
            <person name="Hass B."/>
            <person name="Wortman J."/>
        </authorList>
    </citation>
    <scope>NUCLEOTIDE SEQUENCE [LARGE SCALE GENOMIC DNA]</scope>
    <source>
        <strain evidence="2">ATCC 50983 / TXsc</strain>
    </source>
</reference>